<dbReference type="InterPro" id="IPR011009">
    <property type="entry name" value="Kinase-like_dom_sf"/>
</dbReference>
<comment type="subcellular location">
    <subcellularLocation>
        <location evidence="1">Cytoplasm</location>
    </subcellularLocation>
</comment>
<reference evidence="5" key="2">
    <citation type="submission" date="2025-09" db="UniProtKB">
        <authorList>
            <consortium name="Ensembl"/>
        </authorList>
    </citation>
    <scope>IDENTIFICATION</scope>
</reference>
<evidence type="ECO:0000313" key="5">
    <source>
        <dbReference type="Ensembl" id="ENSMMOP00000016620.1"/>
    </source>
</evidence>
<dbReference type="STRING" id="94237.ENSMMOP00000016620"/>
<dbReference type="GO" id="GO:0005737">
    <property type="term" value="C:cytoplasm"/>
    <property type="evidence" value="ECO:0007669"/>
    <property type="project" value="UniProtKB-SubCell"/>
</dbReference>
<protein>
    <recommendedName>
        <fullName evidence="4">Protein kinase domain-containing protein</fullName>
    </recommendedName>
</protein>
<feature type="region of interest" description="Disordered" evidence="3">
    <location>
        <begin position="1"/>
        <end position="64"/>
    </location>
</feature>
<dbReference type="InterPro" id="IPR008271">
    <property type="entry name" value="Ser/Thr_kinase_AS"/>
</dbReference>
<sequence>MLPRADDRVGRPVEDEEQEENRTVPPPEHAQSAANLSSDSGEEAAVALSSSSREALTWRPKKVQEREEEEMQALASSPDGRFLKFNIEIGRGSFKTVYRGLDTETTVEVAWCELQTHRLNKAERQRFNEEVEMLKALQHPNIVRFYDSWKSALKGYKCTILVTELMTSGTLKTYLRRFRQMKLKLLQRWSFQILKGLQFLHSRCPPILHRDLKCDNVFITGPIASVKIGDLGLATLKKASFAKSVIGTPEFMAPEMYDEKYDEAVDVYAFGMCILEMATSEYPYSECHNAAQIYRKVTSVHSPGPSKSPVLPGAAGGPRGPGRGRRRLQGGSEALAQDGPQQEAARQIQGPQRHRVPVRALQGRPRGGGPGDGTAPSRG</sequence>
<dbReference type="AlphaFoldDB" id="A0A3Q4BD05"/>
<name>A0A3Q4BD05_MOLML</name>
<evidence type="ECO:0000256" key="2">
    <source>
        <dbReference type="ARBA" id="ARBA00022490"/>
    </source>
</evidence>
<feature type="domain" description="Protein kinase" evidence="4">
    <location>
        <begin position="83"/>
        <end position="379"/>
    </location>
</feature>
<dbReference type="PROSITE" id="PS50011">
    <property type="entry name" value="PROTEIN_KINASE_DOM"/>
    <property type="match status" value="1"/>
</dbReference>
<dbReference type="FunFam" id="3.30.200.20:FF:001054">
    <property type="entry name" value="Serine/threonine-protein kinase WNK1"/>
    <property type="match status" value="1"/>
</dbReference>
<keyword evidence="6" id="KW-1185">Reference proteome</keyword>
<keyword evidence="2" id="KW-0963">Cytoplasm</keyword>
<dbReference type="Gene3D" id="1.10.510.10">
    <property type="entry name" value="Transferase(Phosphotransferase) domain 1"/>
    <property type="match status" value="1"/>
</dbReference>
<feature type="compositionally biased region" description="Basic and acidic residues" evidence="3">
    <location>
        <begin position="1"/>
        <end position="13"/>
    </location>
</feature>
<evidence type="ECO:0000256" key="3">
    <source>
        <dbReference type="SAM" id="MobiDB-lite"/>
    </source>
</evidence>
<dbReference type="OMA" id="YKCTILV"/>
<proteinExistence type="predicted"/>
<dbReference type="PANTHER" id="PTHR13902">
    <property type="entry name" value="SERINE/THREONINE-PROTEIN KINASE WNK WITH NO LYSINE -RELATED"/>
    <property type="match status" value="1"/>
</dbReference>
<reference evidence="5" key="1">
    <citation type="submission" date="2025-08" db="UniProtKB">
        <authorList>
            <consortium name="Ensembl"/>
        </authorList>
    </citation>
    <scope>IDENTIFICATION</scope>
</reference>
<evidence type="ECO:0000259" key="4">
    <source>
        <dbReference type="PROSITE" id="PS50011"/>
    </source>
</evidence>
<dbReference type="GO" id="GO:0006884">
    <property type="term" value="P:cell volume homeostasis"/>
    <property type="evidence" value="ECO:0007669"/>
    <property type="project" value="UniProtKB-ARBA"/>
</dbReference>
<dbReference type="Gene3D" id="3.30.200.20">
    <property type="entry name" value="Phosphorylase Kinase, domain 1"/>
    <property type="match status" value="1"/>
</dbReference>
<dbReference type="SMART" id="SM00220">
    <property type="entry name" value="S_TKc"/>
    <property type="match status" value="1"/>
</dbReference>
<accession>A0A3Q4BD05</accession>
<dbReference type="Proteomes" id="UP000261620">
    <property type="component" value="Unplaced"/>
</dbReference>
<dbReference type="Pfam" id="PF00069">
    <property type="entry name" value="Pkinase"/>
    <property type="match status" value="1"/>
</dbReference>
<dbReference type="GO" id="GO:0005524">
    <property type="term" value="F:ATP binding"/>
    <property type="evidence" value="ECO:0007669"/>
    <property type="project" value="InterPro"/>
</dbReference>
<dbReference type="SUPFAM" id="SSF56112">
    <property type="entry name" value="Protein kinase-like (PK-like)"/>
    <property type="match status" value="1"/>
</dbReference>
<dbReference type="InterPro" id="IPR050588">
    <property type="entry name" value="WNK_Ser-Thr_kinase"/>
</dbReference>
<dbReference type="GO" id="GO:0004672">
    <property type="term" value="F:protein kinase activity"/>
    <property type="evidence" value="ECO:0007669"/>
    <property type="project" value="InterPro"/>
</dbReference>
<dbReference type="Ensembl" id="ENSMMOT00000016896.1">
    <property type="protein sequence ID" value="ENSMMOP00000016620.1"/>
    <property type="gene ID" value="ENSMMOG00000012661.1"/>
</dbReference>
<organism evidence="5 6">
    <name type="scientific">Mola mola</name>
    <name type="common">Ocean sunfish</name>
    <name type="synonym">Tetraodon mola</name>
    <dbReference type="NCBI Taxonomy" id="94237"/>
    <lineage>
        <taxon>Eukaryota</taxon>
        <taxon>Metazoa</taxon>
        <taxon>Chordata</taxon>
        <taxon>Craniata</taxon>
        <taxon>Vertebrata</taxon>
        <taxon>Euteleostomi</taxon>
        <taxon>Actinopterygii</taxon>
        <taxon>Neopterygii</taxon>
        <taxon>Teleostei</taxon>
        <taxon>Neoteleostei</taxon>
        <taxon>Acanthomorphata</taxon>
        <taxon>Eupercaria</taxon>
        <taxon>Tetraodontiformes</taxon>
        <taxon>Molidae</taxon>
        <taxon>Mola</taxon>
    </lineage>
</organism>
<dbReference type="InterPro" id="IPR000719">
    <property type="entry name" value="Prot_kinase_dom"/>
</dbReference>
<evidence type="ECO:0000313" key="6">
    <source>
        <dbReference type="Proteomes" id="UP000261620"/>
    </source>
</evidence>
<feature type="region of interest" description="Disordered" evidence="3">
    <location>
        <begin position="299"/>
        <end position="379"/>
    </location>
</feature>
<evidence type="ECO:0000256" key="1">
    <source>
        <dbReference type="ARBA" id="ARBA00004496"/>
    </source>
</evidence>
<dbReference type="FunFam" id="1.10.510.10:FF:001965">
    <property type="match status" value="1"/>
</dbReference>
<dbReference type="PROSITE" id="PS00108">
    <property type="entry name" value="PROTEIN_KINASE_ST"/>
    <property type="match status" value="1"/>
</dbReference>